<dbReference type="InterPro" id="IPR021109">
    <property type="entry name" value="Peptidase_aspartic_dom_sf"/>
</dbReference>
<dbReference type="SUPFAM" id="SSF50630">
    <property type="entry name" value="Acid proteases"/>
    <property type="match status" value="1"/>
</dbReference>
<evidence type="ECO:0000256" key="1">
    <source>
        <dbReference type="SAM" id="Phobius"/>
    </source>
</evidence>
<feature type="transmembrane region" description="Helical" evidence="1">
    <location>
        <begin position="35"/>
        <end position="55"/>
    </location>
</feature>
<dbReference type="InterPro" id="IPR034122">
    <property type="entry name" value="Retropepsin-like_bacterial"/>
</dbReference>
<keyword evidence="1" id="KW-1133">Transmembrane helix</keyword>
<dbReference type="Gene3D" id="2.40.70.10">
    <property type="entry name" value="Acid Proteases"/>
    <property type="match status" value="1"/>
</dbReference>
<keyword evidence="1" id="KW-0472">Membrane</keyword>
<dbReference type="PROSITE" id="PS00141">
    <property type="entry name" value="ASP_PROTEASE"/>
    <property type="match status" value="1"/>
</dbReference>
<dbReference type="Pfam" id="PF13650">
    <property type="entry name" value="Asp_protease_2"/>
    <property type="match status" value="1"/>
</dbReference>
<dbReference type="InterPro" id="IPR011969">
    <property type="entry name" value="Clan_AA_Asp_peptidase_C"/>
</dbReference>
<keyword evidence="1" id="KW-0812">Transmembrane</keyword>
<dbReference type="EMBL" id="CCRH01000029">
    <property type="protein sequence ID" value="CDZ41269.1"/>
    <property type="molecule type" value="Genomic_DNA"/>
</dbReference>
<dbReference type="GO" id="GO:0004190">
    <property type="term" value="F:aspartic-type endopeptidase activity"/>
    <property type="evidence" value="ECO:0007669"/>
    <property type="project" value="InterPro"/>
</dbReference>
<name>A0A0T7G1Y7_NEOGA</name>
<keyword evidence="2" id="KW-0378">Hydrolase</keyword>
<proteinExistence type="predicted"/>
<gene>
    <name evidence="2" type="ORF">NGAL_HAMBI1145_58180</name>
</gene>
<accession>A0A0T7G1Y7</accession>
<protein>
    <submittedName>
        <fullName evidence="2">TIGR02281 family clan AA aspartic protease</fullName>
    </submittedName>
</protein>
<dbReference type="NCBIfam" id="TIGR02281">
    <property type="entry name" value="clan_AA_DTGA"/>
    <property type="match status" value="1"/>
</dbReference>
<dbReference type="Proteomes" id="UP000046176">
    <property type="component" value="Unassembled WGS sequence"/>
</dbReference>
<dbReference type="AlphaFoldDB" id="A0A0T7G1Y7"/>
<dbReference type="OrthoDB" id="7595324at2"/>
<dbReference type="CDD" id="cd05483">
    <property type="entry name" value="retropepsin_like_bacteria"/>
    <property type="match status" value="1"/>
</dbReference>
<sequence length="234" mass="24770">MNALTGILIVLGIGLAFLIFNHDAGQTFGIDNSDFGQIIYLLPIAGLLAAGILAGRRGNGGEVLRNIALWLLIILALVTAYLYRADARNVAARVTAGLLPGTAVITTTSDGLNEVIIHKTRGSHFQTNVSVQGKVLPMLVDTGASTVVLSYDDARAIGLNPQSLDFSVSVMTANGRAMAAPVRLDEISIGPIVRKNVRAMVAEDGRLGESLLGMSFLSTLGSLQMQTDELRLRD</sequence>
<keyword evidence="2" id="KW-0645">Protease</keyword>
<dbReference type="RefSeq" id="WP_046669553.1">
    <property type="nucleotide sequence ID" value="NZ_CCRH01000029.1"/>
</dbReference>
<evidence type="ECO:0000313" key="2">
    <source>
        <dbReference type="EMBL" id="CDZ41269.1"/>
    </source>
</evidence>
<dbReference type="InterPro" id="IPR001969">
    <property type="entry name" value="Aspartic_peptidase_AS"/>
</dbReference>
<reference evidence="2 3" key="1">
    <citation type="submission" date="2014-08" db="EMBL/GenBank/DDBJ databases">
        <authorList>
            <person name="Chen Y.-H."/>
        </authorList>
    </citation>
    <scope>NUCLEOTIDE SEQUENCE [LARGE SCALE GENOMIC DNA]</scope>
</reference>
<evidence type="ECO:0000313" key="3">
    <source>
        <dbReference type="Proteomes" id="UP000046176"/>
    </source>
</evidence>
<feature type="transmembrane region" description="Helical" evidence="1">
    <location>
        <begin position="67"/>
        <end position="83"/>
    </location>
</feature>
<dbReference type="GO" id="GO:0006508">
    <property type="term" value="P:proteolysis"/>
    <property type="evidence" value="ECO:0007669"/>
    <property type="project" value="UniProtKB-KW"/>
</dbReference>
<organism evidence="2 3">
    <name type="scientific">Neorhizobium galegae bv. officinalis</name>
    <dbReference type="NCBI Taxonomy" id="323656"/>
    <lineage>
        <taxon>Bacteria</taxon>
        <taxon>Pseudomonadati</taxon>
        <taxon>Pseudomonadota</taxon>
        <taxon>Alphaproteobacteria</taxon>
        <taxon>Hyphomicrobiales</taxon>
        <taxon>Rhizobiaceae</taxon>
        <taxon>Rhizobium/Agrobacterium group</taxon>
        <taxon>Neorhizobium</taxon>
    </lineage>
</organism>